<organism evidence="2 3">
    <name type="scientific">Paracoccidioides brasiliensis (strain Pb18)</name>
    <dbReference type="NCBI Taxonomy" id="502780"/>
    <lineage>
        <taxon>Eukaryota</taxon>
        <taxon>Fungi</taxon>
        <taxon>Dikarya</taxon>
        <taxon>Ascomycota</taxon>
        <taxon>Pezizomycotina</taxon>
        <taxon>Eurotiomycetes</taxon>
        <taxon>Eurotiomycetidae</taxon>
        <taxon>Onygenales</taxon>
        <taxon>Ajellomycetaceae</taxon>
        <taxon>Paracoccidioides</taxon>
    </lineage>
</organism>
<name>A0A0A0HTS0_PARBD</name>
<dbReference type="Proteomes" id="UP000001628">
    <property type="component" value="Unassembled WGS sequence"/>
</dbReference>
<dbReference type="EMBL" id="KN275966">
    <property type="protein sequence ID" value="KGM91688.1"/>
    <property type="molecule type" value="Genomic_DNA"/>
</dbReference>
<sequence>MVEALQDHVNFNMPTLEINVPDECHLNRTAERAVLTVSVSAESPKQEEAAQNATNTVNSLHQLFRELSPKTESRGATPEAAVTLFTIGSISSSSAIPLDDKGKPAGPRKFFQPMPISPRFSATSLCSA</sequence>
<dbReference type="eggNOG" id="ENOG502SGSU">
    <property type="taxonomic scope" value="Eukaryota"/>
</dbReference>
<accession>A0A0A0HTS0</accession>
<evidence type="ECO:0000313" key="2">
    <source>
        <dbReference type="EMBL" id="KGM91688.1"/>
    </source>
</evidence>
<dbReference type="HOGENOM" id="CLU_075628_0_2_1"/>
<dbReference type="AlphaFoldDB" id="A0A0A0HTS0"/>
<dbReference type="KEGG" id="pbn:PADG_12260"/>
<evidence type="ECO:0000313" key="3">
    <source>
        <dbReference type="Proteomes" id="UP000001628"/>
    </source>
</evidence>
<reference evidence="2 3" key="1">
    <citation type="journal article" date="2011" name="PLoS Genet.">
        <title>Comparative genomic analysis of human fungal pathogens causing paracoccidioidomycosis.</title>
        <authorList>
            <person name="Desjardins C.A."/>
            <person name="Champion M.D."/>
            <person name="Holder J.W."/>
            <person name="Muszewska A."/>
            <person name="Goldberg J."/>
            <person name="Bailao A.M."/>
            <person name="Brigido M.M."/>
            <person name="Ferreira M.E."/>
            <person name="Garcia A.M."/>
            <person name="Grynberg M."/>
            <person name="Gujja S."/>
            <person name="Heiman D.I."/>
            <person name="Henn M.R."/>
            <person name="Kodira C.D."/>
            <person name="Leon-Narvaez H."/>
            <person name="Longo L.V."/>
            <person name="Ma L.J."/>
            <person name="Malavazi I."/>
            <person name="Matsuo A.L."/>
            <person name="Morais F.V."/>
            <person name="Pereira M."/>
            <person name="Rodriguez-Brito S."/>
            <person name="Sakthikumar S."/>
            <person name="Salem-Izacc S.M."/>
            <person name="Sykes S.M."/>
            <person name="Teixeira M.M."/>
            <person name="Vallejo M.C."/>
            <person name="Walter M.E."/>
            <person name="Yandava C."/>
            <person name="Young S."/>
            <person name="Zeng Q."/>
            <person name="Zucker J."/>
            <person name="Felipe M.S."/>
            <person name="Goldman G.H."/>
            <person name="Haas B.J."/>
            <person name="McEwen J.G."/>
            <person name="Nino-Vega G."/>
            <person name="Puccia R."/>
            <person name="San-Blas G."/>
            <person name="Soares C.M."/>
            <person name="Birren B.W."/>
            <person name="Cuomo C.A."/>
        </authorList>
    </citation>
    <scope>NUCLEOTIDE SEQUENCE [LARGE SCALE GENOMIC DNA]</scope>
    <source>
        <strain evidence="2 3">Pb18</strain>
    </source>
</reference>
<evidence type="ECO:0000256" key="1">
    <source>
        <dbReference type="SAM" id="MobiDB-lite"/>
    </source>
</evidence>
<protein>
    <submittedName>
        <fullName evidence="2">Uncharacterized protein</fullName>
    </submittedName>
</protein>
<dbReference type="VEuPathDB" id="FungiDB:PADG_12260"/>
<proteinExistence type="predicted"/>
<dbReference type="InParanoid" id="A0A0A0HTS0"/>
<gene>
    <name evidence="2" type="ORF">PADG_12260</name>
</gene>
<dbReference type="GeneID" id="22588157"/>
<keyword evidence="3" id="KW-1185">Reference proteome</keyword>
<feature type="region of interest" description="Disordered" evidence="1">
    <location>
        <begin position="96"/>
        <end position="128"/>
    </location>
</feature>
<dbReference type="RefSeq" id="XP_010762642.1">
    <property type="nucleotide sequence ID" value="XM_010764340.1"/>
</dbReference>
<dbReference type="OrthoDB" id="3335918at2759"/>